<dbReference type="Proteomes" id="UP001230220">
    <property type="component" value="Unassembled WGS sequence"/>
</dbReference>
<evidence type="ECO:0000313" key="4">
    <source>
        <dbReference type="Proteomes" id="UP001230220"/>
    </source>
</evidence>
<name>A0ABU0E4W3_9FIRM</name>
<feature type="chain" id="PRO_5047414331" evidence="2">
    <location>
        <begin position="26"/>
        <end position="774"/>
    </location>
</feature>
<keyword evidence="4" id="KW-1185">Reference proteome</keyword>
<organism evidence="3 4">
    <name type="scientific">Breznakia pachnodae</name>
    <dbReference type="NCBI Taxonomy" id="265178"/>
    <lineage>
        <taxon>Bacteria</taxon>
        <taxon>Bacillati</taxon>
        <taxon>Bacillota</taxon>
        <taxon>Erysipelotrichia</taxon>
        <taxon>Erysipelotrichales</taxon>
        <taxon>Erysipelotrichaceae</taxon>
        <taxon>Breznakia</taxon>
    </lineage>
</organism>
<accession>A0ABU0E4W3</accession>
<feature type="compositionally biased region" description="Acidic residues" evidence="1">
    <location>
        <begin position="671"/>
        <end position="683"/>
    </location>
</feature>
<evidence type="ECO:0000256" key="1">
    <source>
        <dbReference type="SAM" id="MobiDB-lite"/>
    </source>
</evidence>
<keyword evidence="2" id="KW-0732">Signal</keyword>
<evidence type="ECO:0000256" key="2">
    <source>
        <dbReference type="SAM" id="SignalP"/>
    </source>
</evidence>
<evidence type="ECO:0000313" key="3">
    <source>
        <dbReference type="EMBL" id="MDQ0361856.1"/>
    </source>
</evidence>
<sequence length="774" mass="84529">MKTKTYKIILISLLIGVIGTSVAVAKNNISAADTIEAIAPGNWDEHTNGNVVGANEEITMQTYSTVIATYENSVSYTTSGTYSTISENLNNGFDVTITGGSGSVELSGTQTGVLRITGGDITLKNGNFTRTVYLTDTNTTLENTTINTTNNYGLELNSNVNITVDVTSKVKVNSGYASAIIVNEYRNNINMYINGTLESNMQGIGVTEGSTVDNIIIEGTMRNEQNYGLVSTVYGGKINYLEFTESSYTSTPKGLMVYNQVTTGSIGNVIINGYIEEARVILTNGSASTTPTIGTVEFNAYVNKLYDGAFYINGTINSLTFGKNSYINQTTNNYGLIYTNNGTTIGKIDYFGTFVSSYLIVDSYASTKIGTINLDPVDIQTSATVGHNALFWLSGSVDTLLISENVFETETISRAINLQATAVIKEMNIDKSVLDAEVLSASGHIFSNKSGNQIQNLTLTDTLLFGDFIELNIDGISYTHIEPQIEVSNFKVINNVRYIDVEIPNLEGFDNLLEEGVDLMFMRSDYSISSNFKYHGGTMAVEIPEEITSTEDLTITNYAKYNREDQVAISSKRNQVIDLDISQYGINGNDVEYMEESSITIEEYINDAQIIGIGEDFDMDVNLSSVDFTTRGEYQSEVTLTYTDGITVTGNYNVTIIGEDEENNIGNQNNNEDDNDDDYEIDNQENGKPNPDDGNQEPEQGPTNNEETDNQNNANKDNSLNTVQDDANKAEHTPAQAAMSNSVKTSDTTNTAYYIALLVISVGLVSIRKKPKIN</sequence>
<feature type="signal peptide" evidence="2">
    <location>
        <begin position="1"/>
        <end position="25"/>
    </location>
</feature>
<dbReference type="EMBL" id="JAUSUR010000004">
    <property type="protein sequence ID" value="MDQ0361856.1"/>
    <property type="molecule type" value="Genomic_DNA"/>
</dbReference>
<comment type="caution">
    <text evidence="3">The sequence shown here is derived from an EMBL/GenBank/DDBJ whole genome shotgun (WGS) entry which is preliminary data.</text>
</comment>
<protein>
    <submittedName>
        <fullName evidence="3">Uncharacterized protein</fullName>
    </submittedName>
</protein>
<reference evidence="3 4" key="1">
    <citation type="submission" date="2023-07" db="EMBL/GenBank/DDBJ databases">
        <title>Genomic Encyclopedia of Type Strains, Phase IV (KMG-IV): sequencing the most valuable type-strain genomes for metagenomic binning, comparative biology and taxonomic classification.</title>
        <authorList>
            <person name="Goeker M."/>
        </authorList>
    </citation>
    <scope>NUCLEOTIDE SEQUENCE [LARGE SCALE GENOMIC DNA]</scope>
    <source>
        <strain evidence="3 4">DSM 16784</strain>
    </source>
</reference>
<gene>
    <name evidence="3" type="ORF">J2S15_002606</name>
</gene>
<dbReference type="RefSeq" id="WP_307408947.1">
    <property type="nucleotide sequence ID" value="NZ_JAUSUR010000004.1"/>
</dbReference>
<proteinExistence type="predicted"/>
<feature type="region of interest" description="Disordered" evidence="1">
    <location>
        <begin position="660"/>
        <end position="721"/>
    </location>
</feature>